<evidence type="ECO:0000313" key="2">
    <source>
        <dbReference type="Proteomes" id="UP000324285"/>
    </source>
</evidence>
<accession>A0A5C1NJZ2</accession>
<dbReference type="KEGG" id="hbh:E4T21_11590"/>
<dbReference type="OrthoDB" id="8664525at2"/>
<sequence length="1009" mass="109835">MENQDQTTRIAPSSTNWDDDICAQWTCTPQDRDDDVHVIIPDPADCIPLYPLRYGVSQKGCSLDTVSDSLASGYPEPPRDKAWGLRLLRPSSIVYLMYREEGEFKTLPYQVTYDARFAFLPEGDADPEAAIPYLPAPKTEVADTVYLMVTDTRLTDGTLEQLSGQLDALSGKIITKVMPAEAAEGQQDVALVKGTLDNHLAVPEMASVLYENRGLDMRWSESLHDVPDGNQAVATLENISRQLNQGKGQGKPLAPVMHDAVGVLSELNNQLGGFLEERGEYASEASRKLRVRDMILALGEQKYSEAAREARDRANDINVRANYYVDPTEYSERHASTARAERLASYKQAEADAFHAAHPGKLEGFDRDITQAADALWTAWQGLQERYQLTIDLHDDEDTLNFLDLRLVVANTLLGLAYSEPGEQYLAGQLGGESPVQGSILYRVLMGHPMILEYIEQDRQLAAQRFTDDLSAMPDISNSHSAEIDLTKGVFPPVGMHSANEATTATLRRLQQLVTTLPPDGSSNQISQVTMALVAAGKLRNPSQFLLSPYRAAFEASEGTLIQQGRVPTDKLGSWVLKENNGTIAKGFRNSTVIRAGNELAEAYTAYQLKYDEVGSQLRFWHRVKVGLGVGGLLSSVLTMNSALTKLHEEDAITLTNSLNFGAAALLAGASGSAIRSAFHDRSRDAARLAARSSTAGKAFEGLSAKWNNFAIGLTALAAFVQAYSDSKQAESETGAAQTIRISGATLQAGAGGLGTLHLIGKTRVLGYLETIARVGGQRAILSSGTMGVAEVAISRGVGGAAAGVARVASLGAGPVGWVLLGVQTLYVVLKNWHDGIVEEQRYTDWIACSIWGNGQRASQLLGLMGGEALTPYGEDDTQELRDFDRLWQKPTVSSDRAWLKILASGASASMGAPTPPPSDARTVSVLFPGWKPQVSWYEIDQYQEFDWVGVENSLDGRDDVEAHEGYGILTFDTMTLIGNTRVKYYPNYEASPDYYLINGEDDDNDRAK</sequence>
<dbReference type="AlphaFoldDB" id="A0A5C1NJZ2"/>
<protein>
    <submittedName>
        <fullName evidence="1">Uncharacterized protein</fullName>
    </submittedName>
</protein>
<dbReference type="EMBL" id="CP038437">
    <property type="protein sequence ID" value="QEM82119.1"/>
    <property type="molecule type" value="Genomic_DNA"/>
</dbReference>
<gene>
    <name evidence="1" type="ORF">E4T21_11590</name>
</gene>
<organism evidence="1 2">
    <name type="scientific">Halomonas binhaiensis</name>
    <dbReference type="NCBI Taxonomy" id="2562282"/>
    <lineage>
        <taxon>Bacteria</taxon>
        <taxon>Pseudomonadati</taxon>
        <taxon>Pseudomonadota</taxon>
        <taxon>Gammaproteobacteria</taxon>
        <taxon>Oceanospirillales</taxon>
        <taxon>Halomonadaceae</taxon>
        <taxon>Halomonas</taxon>
    </lineage>
</organism>
<keyword evidence="2" id="KW-1185">Reference proteome</keyword>
<dbReference type="Proteomes" id="UP000324285">
    <property type="component" value="Chromosome"/>
</dbReference>
<evidence type="ECO:0000313" key="1">
    <source>
        <dbReference type="EMBL" id="QEM82119.1"/>
    </source>
</evidence>
<dbReference type="RefSeq" id="WP_149285129.1">
    <property type="nucleotide sequence ID" value="NZ_CP038437.2"/>
</dbReference>
<reference evidence="1" key="1">
    <citation type="submission" date="2021-02" db="EMBL/GenBank/DDBJ databases">
        <title>Strain Y2R2, a novel species of the genus Halomonas.</title>
        <authorList>
            <person name="Huang H."/>
        </authorList>
    </citation>
    <scope>NUCLEOTIDE SEQUENCE</scope>
    <source>
        <strain evidence="1">Y2R2</strain>
    </source>
</reference>
<name>A0A5C1NJZ2_9GAMM</name>
<proteinExistence type="predicted"/>